<organism evidence="1 2">
    <name type="scientific">Edaphobacter aggregans</name>
    <dbReference type="NCBI Taxonomy" id="570835"/>
    <lineage>
        <taxon>Bacteria</taxon>
        <taxon>Pseudomonadati</taxon>
        <taxon>Acidobacteriota</taxon>
        <taxon>Terriglobia</taxon>
        <taxon>Terriglobales</taxon>
        <taxon>Acidobacteriaceae</taxon>
        <taxon>Edaphobacter</taxon>
    </lineage>
</organism>
<dbReference type="InterPro" id="IPR019904">
    <property type="entry name" value="Peroxiredoxin_OsmC"/>
</dbReference>
<dbReference type="Proteomes" id="UP000269669">
    <property type="component" value="Unassembled WGS sequence"/>
</dbReference>
<dbReference type="InterPro" id="IPR003718">
    <property type="entry name" value="OsmC/Ohr_fam"/>
</dbReference>
<dbReference type="OrthoDB" id="9797508at2"/>
<dbReference type="AlphaFoldDB" id="A0A428MJF0"/>
<keyword evidence="2" id="KW-1185">Reference proteome</keyword>
<dbReference type="InterPro" id="IPR015946">
    <property type="entry name" value="KH_dom-like_a/b"/>
</dbReference>
<dbReference type="GO" id="GO:0004601">
    <property type="term" value="F:peroxidase activity"/>
    <property type="evidence" value="ECO:0007669"/>
    <property type="project" value="InterPro"/>
</dbReference>
<comment type="caution">
    <text evidence="1">The sequence shown here is derived from an EMBL/GenBank/DDBJ whole genome shotgun (WGS) entry which is preliminary data.</text>
</comment>
<dbReference type="NCBIfam" id="TIGR03562">
    <property type="entry name" value="osmo_induc_OsmC"/>
    <property type="match status" value="1"/>
</dbReference>
<evidence type="ECO:0000313" key="2">
    <source>
        <dbReference type="Proteomes" id="UP000269669"/>
    </source>
</evidence>
<dbReference type="PANTHER" id="PTHR42830:SF1">
    <property type="entry name" value="OSMOTICALLY INDUCIBLE FAMILY PROTEIN"/>
    <property type="match status" value="1"/>
</dbReference>
<dbReference type="Gene3D" id="3.30.300.20">
    <property type="match status" value="1"/>
</dbReference>
<dbReference type="RefSeq" id="WP_125485403.1">
    <property type="nucleotide sequence ID" value="NZ_RSDW01000001.1"/>
</dbReference>
<dbReference type="GO" id="GO:0006979">
    <property type="term" value="P:response to oxidative stress"/>
    <property type="evidence" value="ECO:0007669"/>
    <property type="project" value="InterPro"/>
</dbReference>
<dbReference type="SUPFAM" id="SSF82784">
    <property type="entry name" value="OsmC-like"/>
    <property type="match status" value="1"/>
</dbReference>
<gene>
    <name evidence="1" type="ORF">EDE15_2368</name>
</gene>
<dbReference type="Pfam" id="PF02566">
    <property type="entry name" value="OsmC"/>
    <property type="match status" value="1"/>
</dbReference>
<proteinExistence type="predicted"/>
<protein>
    <submittedName>
        <fullName evidence="1">Osmotically inducible protein OsmC</fullName>
    </submittedName>
</protein>
<dbReference type="EMBL" id="RSDW01000001">
    <property type="protein sequence ID" value="RSL16843.1"/>
    <property type="molecule type" value="Genomic_DNA"/>
</dbReference>
<accession>A0A428MJF0</accession>
<dbReference type="InterPro" id="IPR036102">
    <property type="entry name" value="OsmC/Ohrsf"/>
</dbReference>
<evidence type="ECO:0000313" key="1">
    <source>
        <dbReference type="EMBL" id="RSL16843.1"/>
    </source>
</evidence>
<reference evidence="1 2" key="1">
    <citation type="submission" date="2018-12" db="EMBL/GenBank/DDBJ databases">
        <title>Sequencing of bacterial isolates from soil warming experiment in Harvard Forest, Massachusetts, USA.</title>
        <authorList>
            <person name="Deangelis K."/>
        </authorList>
    </citation>
    <scope>NUCLEOTIDE SEQUENCE [LARGE SCALE GENOMIC DNA]</scope>
    <source>
        <strain evidence="1 2">EB153</strain>
    </source>
</reference>
<dbReference type="PANTHER" id="PTHR42830">
    <property type="entry name" value="OSMOTICALLY INDUCIBLE FAMILY PROTEIN"/>
    <property type="match status" value="1"/>
</dbReference>
<sequence>MDRSASAVWHGSLKEGKGTISTQSGTLKETQYGFSSRFADGVGTNPEELIAAAHAGCFTMALSAQFTQAGFTADSIETTALLTLDLHGEAPTITKIHLTTKAKVPNLDKAKFDELAHNAEIGCPVSRVLKAAEITLDATLL</sequence>
<dbReference type="InterPro" id="IPR052707">
    <property type="entry name" value="OsmC_Ohr_Peroxiredoxin"/>
</dbReference>
<name>A0A428MJF0_9BACT</name>